<evidence type="ECO:0000256" key="1">
    <source>
        <dbReference type="SAM" id="MobiDB-lite"/>
    </source>
</evidence>
<keyword evidence="2" id="KW-1185">Reference proteome</keyword>
<evidence type="ECO:0000313" key="3">
    <source>
        <dbReference type="RefSeq" id="XP_026675882.1"/>
    </source>
</evidence>
<evidence type="ECO:0000313" key="2">
    <source>
        <dbReference type="Proteomes" id="UP000079169"/>
    </source>
</evidence>
<reference evidence="3" key="1">
    <citation type="submission" date="2025-08" db="UniProtKB">
        <authorList>
            <consortium name="RefSeq"/>
        </authorList>
    </citation>
    <scope>IDENTIFICATION</scope>
</reference>
<accession>A0A3Q0IIB5</accession>
<dbReference type="KEGG" id="dci:113465514"/>
<dbReference type="Proteomes" id="UP000079169">
    <property type="component" value="Unplaced"/>
</dbReference>
<dbReference type="GeneID" id="113465514"/>
<organism evidence="2 3">
    <name type="scientific">Diaphorina citri</name>
    <name type="common">Asian citrus psyllid</name>
    <dbReference type="NCBI Taxonomy" id="121845"/>
    <lineage>
        <taxon>Eukaryota</taxon>
        <taxon>Metazoa</taxon>
        <taxon>Ecdysozoa</taxon>
        <taxon>Arthropoda</taxon>
        <taxon>Hexapoda</taxon>
        <taxon>Insecta</taxon>
        <taxon>Pterygota</taxon>
        <taxon>Neoptera</taxon>
        <taxon>Paraneoptera</taxon>
        <taxon>Hemiptera</taxon>
        <taxon>Sternorrhyncha</taxon>
        <taxon>Psylloidea</taxon>
        <taxon>Psyllidae</taxon>
        <taxon>Diaphorininae</taxon>
        <taxon>Diaphorina</taxon>
    </lineage>
</organism>
<dbReference type="AlphaFoldDB" id="A0A3Q0IIB5"/>
<name>A0A3Q0IIB5_DIACI</name>
<gene>
    <name evidence="3" type="primary">LOC113465514</name>
</gene>
<feature type="compositionally biased region" description="Basic and acidic residues" evidence="1">
    <location>
        <begin position="166"/>
        <end position="190"/>
    </location>
</feature>
<sequence length="220" mass="26013">MEKRGQHEDMKKDFAKLMKSCGVSLTRIPKTCLCMKCAERFWNEKKFVNGALWNVYKAKKEREKGINSRRLQIIEKIYKEKVYKEKKCEQLLRQRFPCFIRKINFESKKLLPSEIINIDDLYSEFDMNHIAENNKVSQKGTKCCIARNIAIGTSSDNFPDICGRNDSVRSEMSEQREEYTRPPSYRKSERLTTPGNSPFKNEYTKILLKDFKHIKKMDKS</sequence>
<feature type="region of interest" description="Disordered" evidence="1">
    <location>
        <begin position="166"/>
        <end position="198"/>
    </location>
</feature>
<protein>
    <submittedName>
        <fullName evidence="3">Uncharacterized protein LOC113465514</fullName>
    </submittedName>
</protein>
<dbReference type="RefSeq" id="XP_026675882.1">
    <property type="nucleotide sequence ID" value="XM_026820081.1"/>
</dbReference>
<dbReference type="PaxDb" id="121845-A0A3Q0IIB5"/>
<proteinExistence type="predicted"/>